<gene>
    <name evidence="1" type="ORF">HNQ58_002298</name>
</gene>
<organism evidence="1 2">
    <name type="scientific">Rehaibacterium terrae</name>
    <dbReference type="NCBI Taxonomy" id="1341696"/>
    <lineage>
        <taxon>Bacteria</taxon>
        <taxon>Pseudomonadati</taxon>
        <taxon>Pseudomonadota</taxon>
        <taxon>Gammaproteobacteria</taxon>
        <taxon>Lysobacterales</taxon>
        <taxon>Lysobacteraceae</taxon>
        <taxon>Rehaibacterium</taxon>
    </lineage>
</organism>
<name>A0A7W8DFF4_9GAMM</name>
<accession>A0A7W8DFF4</accession>
<keyword evidence="2" id="KW-1185">Reference proteome</keyword>
<sequence>MYRMQLYRGLVALAFLTLWLLAWGVAHLAGRTLG</sequence>
<evidence type="ECO:0000313" key="1">
    <source>
        <dbReference type="EMBL" id="MBB5016383.1"/>
    </source>
</evidence>
<dbReference type="AlphaFoldDB" id="A0A7W8DFF4"/>
<evidence type="ECO:0000313" key="2">
    <source>
        <dbReference type="Proteomes" id="UP000519004"/>
    </source>
</evidence>
<reference evidence="1 2" key="1">
    <citation type="submission" date="2020-08" db="EMBL/GenBank/DDBJ databases">
        <title>Genomic Encyclopedia of Type Strains, Phase IV (KMG-IV): sequencing the most valuable type-strain genomes for metagenomic binning, comparative biology and taxonomic classification.</title>
        <authorList>
            <person name="Goeker M."/>
        </authorList>
    </citation>
    <scope>NUCLEOTIDE SEQUENCE [LARGE SCALE GENOMIC DNA]</scope>
    <source>
        <strain evidence="1 2">DSM 25897</strain>
    </source>
</reference>
<dbReference type="EMBL" id="JACHHX010000018">
    <property type="protein sequence ID" value="MBB5016383.1"/>
    <property type="molecule type" value="Genomic_DNA"/>
</dbReference>
<dbReference type="Proteomes" id="UP000519004">
    <property type="component" value="Unassembled WGS sequence"/>
</dbReference>
<protein>
    <submittedName>
        <fullName evidence="1">Uncharacterized protein</fullName>
    </submittedName>
</protein>
<proteinExistence type="predicted"/>
<comment type="caution">
    <text evidence="1">The sequence shown here is derived from an EMBL/GenBank/DDBJ whole genome shotgun (WGS) entry which is preliminary data.</text>
</comment>